<dbReference type="EMBL" id="JANYMP010000003">
    <property type="protein sequence ID" value="MCS7476888.1"/>
    <property type="molecule type" value="Genomic_DNA"/>
</dbReference>
<evidence type="ECO:0000313" key="7">
    <source>
        <dbReference type="Proteomes" id="UP001141259"/>
    </source>
</evidence>
<evidence type="ECO:0000256" key="4">
    <source>
        <dbReference type="PROSITE-ProRule" id="PRU00335"/>
    </source>
</evidence>
<keyword evidence="3" id="KW-0804">Transcription</keyword>
<dbReference type="PRINTS" id="PR00455">
    <property type="entry name" value="HTHTETR"/>
</dbReference>
<dbReference type="Proteomes" id="UP001141259">
    <property type="component" value="Unassembled WGS sequence"/>
</dbReference>
<gene>
    <name evidence="6" type="ORF">NZH93_08470</name>
</gene>
<keyword evidence="1" id="KW-0805">Transcription regulation</keyword>
<evidence type="ECO:0000256" key="2">
    <source>
        <dbReference type="ARBA" id="ARBA00023125"/>
    </source>
</evidence>
<evidence type="ECO:0000313" key="6">
    <source>
        <dbReference type="EMBL" id="MCS7476888.1"/>
    </source>
</evidence>
<sequence length="221" mass="23965">MAEEPTHLSGRRAGLRADAASNRTRILEAARAAFAQRGIDVPLSTIARRAGVATATLFRRFPTKRDLVVEVFAGQVRTCEAMVATALADPDPWHGFCGLLESARVIQLGDRGFTHAFLAAYPEVLHDDGRVTIERDFAELVRRAKATGRLRADFSSRDLPLILLAQMGVTATPPEIAEAASRRVLAYLIQSFDTSSGTDPARALPPPPAVDIQTVIDVRQP</sequence>
<feature type="domain" description="HTH tetR-type" evidence="5">
    <location>
        <begin position="20"/>
        <end position="79"/>
    </location>
</feature>
<reference evidence="6" key="1">
    <citation type="submission" date="2022-08" db="EMBL/GenBank/DDBJ databases">
        <authorList>
            <person name="Tistechok S."/>
            <person name="Samborskyy M."/>
            <person name="Roman I."/>
        </authorList>
    </citation>
    <scope>NUCLEOTIDE SEQUENCE</scope>
    <source>
        <strain evidence="6">DSM 103496</strain>
    </source>
</reference>
<organism evidence="6 7">
    <name type="scientific">Umezawaea endophytica</name>
    <dbReference type="NCBI Taxonomy" id="1654476"/>
    <lineage>
        <taxon>Bacteria</taxon>
        <taxon>Bacillati</taxon>
        <taxon>Actinomycetota</taxon>
        <taxon>Actinomycetes</taxon>
        <taxon>Pseudonocardiales</taxon>
        <taxon>Pseudonocardiaceae</taxon>
        <taxon>Umezawaea</taxon>
    </lineage>
</organism>
<dbReference type="AlphaFoldDB" id="A0A9X2VKL7"/>
<comment type="caution">
    <text evidence="6">The sequence shown here is derived from an EMBL/GenBank/DDBJ whole genome shotgun (WGS) entry which is preliminary data.</text>
</comment>
<protein>
    <submittedName>
        <fullName evidence="6">TetR/AcrR family transcriptional regulator</fullName>
    </submittedName>
</protein>
<dbReference type="Pfam" id="PF00440">
    <property type="entry name" value="TetR_N"/>
    <property type="match status" value="1"/>
</dbReference>
<dbReference type="InterPro" id="IPR009057">
    <property type="entry name" value="Homeodomain-like_sf"/>
</dbReference>
<feature type="DNA-binding region" description="H-T-H motif" evidence="4">
    <location>
        <begin position="42"/>
        <end position="61"/>
    </location>
</feature>
<accession>A0A9X2VKL7</accession>
<dbReference type="PANTHER" id="PTHR30055:SF234">
    <property type="entry name" value="HTH-TYPE TRANSCRIPTIONAL REGULATOR BETI"/>
    <property type="match status" value="1"/>
</dbReference>
<dbReference type="GO" id="GO:0000976">
    <property type="term" value="F:transcription cis-regulatory region binding"/>
    <property type="evidence" value="ECO:0007669"/>
    <property type="project" value="TreeGrafter"/>
</dbReference>
<dbReference type="GO" id="GO:0003700">
    <property type="term" value="F:DNA-binding transcription factor activity"/>
    <property type="evidence" value="ECO:0007669"/>
    <property type="project" value="TreeGrafter"/>
</dbReference>
<proteinExistence type="predicted"/>
<name>A0A9X2VKL7_9PSEU</name>
<dbReference type="SUPFAM" id="SSF48498">
    <property type="entry name" value="Tetracyclin repressor-like, C-terminal domain"/>
    <property type="match status" value="1"/>
</dbReference>
<evidence type="ECO:0000256" key="3">
    <source>
        <dbReference type="ARBA" id="ARBA00023163"/>
    </source>
</evidence>
<keyword evidence="7" id="KW-1185">Reference proteome</keyword>
<evidence type="ECO:0000259" key="5">
    <source>
        <dbReference type="PROSITE" id="PS50977"/>
    </source>
</evidence>
<dbReference type="InterPro" id="IPR050109">
    <property type="entry name" value="HTH-type_TetR-like_transc_reg"/>
</dbReference>
<dbReference type="SUPFAM" id="SSF46689">
    <property type="entry name" value="Homeodomain-like"/>
    <property type="match status" value="1"/>
</dbReference>
<dbReference type="PANTHER" id="PTHR30055">
    <property type="entry name" value="HTH-TYPE TRANSCRIPTIONAL REGULATOR RUTR"/>
    <property type="match status" value="1"/>
</dbReference>
<dbReference type="RefSeq" id="WP_259622401.1">
    <property type="nucleotide sequence ID" value="NZ_JANYMP010000003.1"/>
</dbReference>
<dbReference type="PROSITE" id="PS50977">
    <property type="entry name" value="HTH_TETR_2"/>
    <property type="match status" value="1"/>
</dbReference>
<keyword evidence="2 4" id="KW-0238">DNA-binding</keyword>
<dbReference type="InterPro" id="IPR036271">
    <property type="entry name" value="Tet_transcr_reg_TetR-rel_C_sf"/>
</dbReference>
<dbReference type="Gene3D" id="1.10.357.10">
    <property type="entry name" value="Tetracycline Repressor, domain 2"/>
    <property type="match status" value="1"/>
</dbReference>
<dbReference type="InterPro" id="IPR001647">
    <property type="entry name" value="HTH_TetR"/>
</dbReference>
<evidence type="ECO:0000256" key="1">
    <source>
        <dbReference type="ARBA" id="ARBA00023015"/>
    </source>
</evidence>